<organism evidence="2 3">
    <name type="scientific">Letharia columbiana</name>
    <dbReference type="NCBI Taxonomy" id="112416"/>
    <lineage>
        <taxon>Eukaryota</taxon>
        <taxon>Fungi</taxon>
        <taxon>Dikarya</taxon>
        <taxon>Ascomycota</taxon>
        <taxon>Pezizomycotina</taxon>
        <taxon>Lecanoromycetes</taxon>
        <taxon>OSLEUM clade</taxon>
        <taxon>Lecanoromycetidae</taxon>
        <taxon>Lecanorales</taxon>
        <taxon>Lecanorineae</taxon>
        <taxon>Parmeliaceae</taxon>
        <taxon>Letharia</taxon>
    </lineage>
</organism>
<evidence type="ECO:0000313" key="2">
    <source>
        <dbReference type="EMBL" id="KAF6227622.1"/>
    </source>
</evidence>
<evidence type="ECO:0000313" key="3">
    <source>
        <dbReference type="Proteomes" id="UP000578531"/>
    </source>
</evidence>
<comment type="caution">
    <text evidence="2">The sequence shown here is derived from an EMBL/GenBank/DDBJ whole genome shotgun (WGS) entry which is preliminary data.</text>
</comment>
<protein>
    <submittedName>
        <fullName evidence="2">Uncharacterized protein</fullName>
    </submittedName>
</protein>
<accession>A0A8H6CQ93</accession>
<dbReference type="EMBL" id="JACCJC010000084">
    <property type="protein sequence ID" value="KAF6227622.1"/>
    <property type="molecule type" value="Genomic_DNA"/>
</dbReference>
<dbReference type="OrthoDB" id="10613215at2759"/>
<dbReference type="Proteomes" id="UP000578531">
    <property type="component" value="Unassembled WGS sequence"/>
</dbReference>
<evidence type="ECO:0000256" key="1">
    <source>
        <dbReference type="SAM" id="MobiDB-lite"/>
    </source>
</evidence>
<gene>
    <name evidence="2" type="ORF">HO173_012151</name>
</gene>
<sequence length="174" mass="19702">MDNNLTPLATQGAAPNPSEAVKQCKKRTKWSKPTDPSLEQRYGSKEIALDAEEFSENAPSQLCLEDQAHWERLRPALLKFHARGSDFKNTHSFQSRLTQIRRSLRGLKEVSNGTRARFKIFDHKIRPKGKTAARVGKGPGQIMHERFGWMRVVCGPSPRRSRGDGSSRHPIMLD</sequence>
<dbReference type="RefSeq" id="XP_037159113.1">
    <property type="nucleotide sequence ID" value="XM_037314024.1"/>
</dbReference>
<reference evidence="2 3" key="1">
    <citation type="journal article" date="2020" name="Genomics">
        <title>Complete, high-quality genomes from long-read metagenomic sequencing of two wolf lichen thalli reveals enigmatic genome architecture.</title>
        <authorList>
            <person name="McKenzie S.K."/>
            <person name="Walston R.F."/>
            <person name="Allen J.L."/>
        </authorList>
    </citation>
    <scope>NUCLEOTIDE SEQUENCE [LARGE SCALE GENOMIC DNA]</scope>
    <source>
        <strain evidence="2">WasteWater2</strain>
    </source>
</reference>
<keyword evidence="3" id="KW-1185">Reference proteome</keyword>
<proteinExistence type="predicted"/>
<feature type="region of interest" description="Disordered" evidence="1">
    <location>
        <begin position="1"/>
        <end position="38"/>
    </location>
</feature>
<name>A0A8H6CQ93_9LECA</name>
<dbReference type="AlphaFoldDB" id="A0A8H6CQ93"/>
<dbReference type="GeneID" id="59293788"/>